<evidence type="ECO:0000313" key="3">
    <source>
        <dbReference type="Proteomes" id="UP001311232"/>
    </source>
</evidence>
<feature type="region of interest" description="Disordered" evidence="1">
    <location>
        <begin position="218"/>
        <end position="325"/>
    </location>
</feature>
<sequence>MKSYKKKKGYPVPLAPPPLPKHVDLFRVLHPLFPVRQQPRSGSVDKAVRELQQQQLMNSGKKSSSLRNIWSKKLEGSRSSNSGRTQQRKRHQMMDDVFQPRLVLPADVKEEAPEEQSPDVDQQEPEPLQIKEEQEELWTSQEGEQLTVKEETDTRFPLTAAPIKNVKEEAPEEQSPDMDQQELELLHIKEESERIWTSQDGEQLNVKKETDDTRFPFTIVHMKSEEDEEKPRFSQLHQREGRDLPSSSLADQIKAEIIEEDCGTAQSSRNPDLNTHGGSSNYSETKDSEDDEEDDDVKHHKSELKRLSDSETEDSEDDWKESRVPGTSLECEQLWYLLHSEAREEIAAPETFSTDGERWR</sequence>
<feature type="compositionally biased region" description="Acidic residues" evidence="1">
    <location>
        <begin position="170"/>
        <end position="180"/>
    </location>
</feature>
<dbReference type="AlphaFoldDB" id="A0AAV9SIY9"/>
<dbReference type="EMBL" id="JAHHUM010000309">
    <property type="protein sequence ID" value="KAK5621304.1"/>
    <property type="molecule type" value="Genomic_DNA"/>
</dbReference>
<organism evidence="2 3">
    <name type="scientific">Crenichthys baileyi</name>
    <name type="common">White River springfish</name>
    <dbReference type="NCBI Taxonomy" id="28760"/>
    <lineage>
        <taxon>Eukaryota</taxon>
        <taxon>Metazoa</taxon>
        <taxon>Chordata</taxon>
        <taxon>Craniata</taxon>
        <taxon>Vertebrata</taxon>
        <taxon>Euteleostomi</taxon>
        <taxon>Actinopterygii</taxon>
        <taxon>Neopterygii</taxon>
        <taxon>Teleostei</taxon>
        <taxon>Neoteleostei</taxon>
        <taxon>Acanthomorphata</taxon>
        <taxon>Ovalentaria</taxon>
        <taxon>Atherinomorphae</taxon>
        <taxon>Cyprinodontiformes</taxon>
        <taxon>Goodeidae</taxon>
        <taxon>Crenichthys</taxon>
    </lineage>
</organism>
<feature type="compositionally biased region" description="Polar residues" evidence="1">
    <location>
        <begin position="51"/>
        <end position="68"/>
    </location>
</feature>
<evidence type="ECO:0000313" key="2">
    <source>
        <dbReference type="EMBL" id="KAK5621304.1"/>
    </source>
</evidence>
<proteinExistence type="predicted"/>
<feature type="compositionally biased region" description="Acidic residues" evidence="1">
    <location>
        <begin position="112"/>
        <end position="124"/>
    </location>
</feature>
<gene>
    <name evidence="2" type="ORF">CRENBAI_009912</name>
</gene>
<feature type="region of interest" description="Disordered" evidence="1">
    <location>
        <begin position="34"/>
        <end position="180"/>
    </location>
</feature>
<keyword evidence="3" id="KW-1185">Reference proteome</keyword>
<feature type="compositionally biased region" description="Polar residues" evidence="1">
    <location>
        <begin position="264"/>
        <end position="282"/>
    </location>
</feature>
<accession>A0AAV9SIY9</accession>
<feature type="compositionally biased region" description="Basic and acidic residues" evidence="1">
    <location>
        <begin position="229"/>
        <end position="243"/>
    </location>
</feature>
<feature type="region of interest" description="Disordered" evidence="1">
    <location>
        <begin position="1"/>
        <end position="21"/>
    </location>
</feature>
<evidence type="ECO:0000256" key="1">
    <source>
        <dbReference type="SAM" id="MobiDB-lite"/>
    </source>
</evidence>
<name>A0AAV9SIY9_9TELE</name>
<reference evidence="2 3" key="1">
    <citation type="submission" date="2021-06" db="EMBL/GenBank/DDBJ databases">
        <authorList>
            <person name="Palmer J.M."/>
        </authorList>
    </citation>
    <scope>NUCLEOTIDE SEQUENCE [LARGE SCALE GENOMIC DNA]</scope>
    <source>
        <strain evidence="2 3">MEX-2019</strain>
        <tissue evidence="2">Muscle</tissue>
    </source>
</reference>
<protein>
    <submittedName>
        <fullName evidence="2">Uncharacterized protein</fullName>
    </submittedName>
</protein>
<comment type="caution">
    <text evidence="2">The sequence shown here is derived from an EMBL/GenBank/DDBJ whole genome shotgun (WGS) entry which is preliminary data.</text>
</comment>
<dbReference type="Proteomes" id="UP001311232">
    <property type="component" value="Unassembled WGS sequence"/>
</dbReference>
<feature type="compositionally biased region" description="Acidic residues" evidence="1">
    <location>
        <begin position="310"/>
        <end position="319"/>
    </location>
</feature>